<keyword evidence="3" id="KW-1185">Reference proteome</keyword>
<dbReference type="Proteomes" id="UP000027866">
    <property type="component" value="Unassembled WGS sequence"/>
</dbReference>
<protein>
    <recommendedName>
        <fullName evidence="1">Pili assembly chaperone N-terminal domain-containing protein</fullName>
    </recommendedName>
</protein>
<dbReference type="SUPFAM" id="SSF49354">
    <property type="entry name" value="PapD-like"/>
    <property type="match status" value="1"/>
</dbReference>
<dbReference type="Gene3D" id="2.60.40.10">
    <property type="entry name" value="Immunoglobulins"/>
    <property type="match status" value="1"/>
</dbReference>
<accession>A0A074M770</accession>
<feature type="domain" description="Pili assembly chaperone N-terminal" evidence="1">
    <location>
        <begin position="55"/>
        <end position="168"/>
    </location>
</feature>
<evidence type="ECO:0000313" key="3">
    <source>
        <dbReference type="Proteomes" id="UP000027866"/>
    </source>
</evidence>
<proteinExistence type="predicted"/>
<evidence type="ECO:0000313" key="2">
    <source>
        <dbReference type="EMBL" id="KEO90581.1"/>
    </source>
</evidence>
<reference evidence="2 3" key="1">
    <citation type="submission" date="2014-04" db="EMBL/GenBank/DDBJ databases">
        <title>A comprehensive comparison of genomes of Erythrobacter spp. Strains.</title>
        <authorList>
            <person name="Zheng Q."/>
        </authorList>
    </citation>
    <scope>NUCLEOTIDE SEQUENCE [LARGE SCALE GENOMIC DNA]</scope>
    <source>
        <strain evidence="2 3">DSM 8509</strain>
    </source>
</reference>
<dbReference type="InterPro" id="IPR016147">
    <property type="entry name" value="Pili_assmbl_chaperone_N"/>
</dbReference>
<gene>
    <name evidence="2" type="ORF">EH32_01810</name>
</gene>
<dbReference type="PANTHER" id="PTHR30251">
    <property type="entry name" value="PILUS ASSEMBLY CHAPERONE"/>
    <property type="match status" value="1"/>
</dbReference>
<organism evidence="2 3">
    <name type="scientific">Erythrobacter litoralis</name>
    <dbReference type="NCBI Taxonomy" id="39960"/>
    <lineage>
        <taxon>Bacteria</taxon>
        <taxon>Pseudomonadati</taxon>
        <taxon>Pseudomonadota</taxon>
        <taxon>Alphaproteobacteria</taxon>
        <taxon>Sphingomonadales</taxon>
        <taxon>Erythrobacteraceae</taxon>
        <taxon>Erythrobacter/Porphyrobacter group</taxon>
        <taxon>Erythrobacter</taxon>
    </lineage>
</organism>
<sequence>MWEAGAVPVARFLILGGSALMSCVIKRLLAALFAVAVLVGTEPSAYAYEVAPMRVALVPAEGRTNSTITVNNIRDAELPVEIFVKRRVIAEDGTQSFEPAEDDFIVFPPQVAIPAGQSQAFRFEYIGPPPTDAALGYVIEVAEVPVVPPGFSGVQFAYNFGVAVYVEPPRAFVKLATEARIENGQLLLDVTNSGSKYALLSNMELVLVVDGNRQVYDPAMLAELIQNGLVAPGGRISFAMMVEGVPASGSVQAEFRQP</sequence>
<dbReference type="PANTHER" id="PTHR30251:SF4">
    <property type="entry name" value="SLR1668 PROTEIN"/>
    <property type="match status" value="1"/>
</dbReference>
<dbReference type="InterPro" id="IPR013783">
    <property type="entry name" value="Ig-like_fold"/>
</dbReference>
<dbReference type="EMBL" id="JMIX01000012">
    <property type="protein sequence ID" value="KEO90581.1"/>
    <property type="molecule type" value="Genomic_DNA"/>
</dbReference>
<dbReference type="InterPro" id="IPR050643">
    <property type="entry name" value="Periplasmic_pilus_chap"/>
</dbReference>
<dbReference type="AlphaFoldDB" id="A0A074M770"/>
<dbReference type="InterPro" id="IPR008962">
    <property type="entry name" value="PapD-like_sf"/>
</dbReference>
<evidence type="ECO:0000259" key="1">
    <source>
        <dbReference type="Pfam" id="PF00345"/>
    </source>
</evidence>
<dbReference type="GO" id="GO:0071555">
    <property type="term" value="P:cell wall organization"/>
    <property type="evidence" value="ECO:0007669"/>
    <property type="project" value="InterPro"/>
</dbReference>
<dbReference type="GO" id="GO:0030288">
    <property type="term" value="C:outer membrane-bounded periplasmic space"/>
    <property type="evidence" value="ECO:0007669"/>
    <property type="project" value="InterPro"/>
</dbReference>
<dbReference type="Pfam" id="PF00345">
    <property type="entry name" value="PapD_N"/>
    <property type="match status" value="1"/>
</dbReference>
<comment type="caution">
    <text evidence="2">The sequence shown here is derived from an EMBL/GenBank/DDBJ whole genome shotgun (WGS) entry which is preliminary data.</text>
</comment>
<name>A0A074M770_9SPHN</name>